<reference evidence="8 9" key="1">
    <citation type="submission" date="2019-04" db="EMBL/GenBank/DDBJ databases">
        <title>Friends and foes A comparative genomics studyof 23 Aspergillus species from section Flavi.</title>
        <authorList>
            <consortium name="DOE Joint Genome Institute"/>
            <person name="Kjaerbolling I."/>
            <person name="Vesth T."/>
            <person name="Frisvad J.C."/>
            <person name="Nybo J.L."/>
            <person name="Theobald S."/>
            <person name="Kildgaard S."/>
            <person name="Isbrandt T."/>
            <person name="Kuo A."/>
            <person name="Sato A."/>
            <person name="Lyhne E.K."/>
            <person name="Kogle M.E."/>
            <person name="Wiebenga A."/>
            <person name="Kun R.S."/>
            <person name="Lubbers R.J."/>
            <person name="Makela M.R."/>
            <person name="Barry K."/>
            <person name="Chovatia M."/>
            <person name="Clum A."/>
            <person name="Daum C."/>
            <person name="Haridas S."/>
            <person name="He G."/>
            <person name="LaButti K."/>
            <person name="Lipzen A."/>
            <person name="Mondo S."/>
            <person name="Riley R."/>
            <person name="Salamov A."/>
            <person name="Simmons B.A."/>
            <person name="Magnuson J.K."/>
            <person name="Henrissat B."/>
            <person name="Mortensen U.H."/>
            <person name="Larsen T.O."/>
            <person name="Devries R.P."/>
            <person name="Grigoriev I.V."/>
            <person name="Machida M."/>
            <person name="Baker S.E."/>
            <person name="Andersen M.R."/>
        </authorList>
    </citation>
    <scope>NUCLEOTIDE SEQUENCE [LARGE SCALE GENOMIC DNA]</scope>
    <source>
        <strain evidence="8 9">CBS 763.97</strain>
    </source>
</reference>
<keyword evidence="2" id="KW-0479">Metal-binding</keyword>
<dbReference type="Proteomes" id="UP000326268">
    <property type="component" value="Unassembled WGS sequence"/>
</dbReference>
<accession>A0A5N6ZI62</accession>
<dbReference type="GO" id="GO:0008270">
    <property type="term" value="F:zinc ion binding"/>
    <property type="evidence" value="ECO:0007669"/>
    <property type="project" value="InterPro"/>
</dbReference>
<evidence type="ECO:0000313" key="8">
    <source>
        <dbReference type="EMBL" id="KAE8357185.1"/>
    </source>
</evidence>
<evidence type="ECO:0000256" key="6">
    <source>
        <dbReference type="SAM" id="MobiDB-lite"/>
    </source>
</evidence>
<feature type="domain" description="Xylanolytic transcriptional activator regulatory" evidence="7">
    <location>
        <begin position="168"/>
        <end position="383"/>
    </location>
</feature>
<dbReference type="RefSeq" id="XP_031920266.1">
    <property type="nucleotide sequence ID" value="XM_032073752.1"/>
</dbReference>
<keyword evidence="4" id="KW-0804">Transcription</keyword>
<evidence type="ECO:0000256" key="1">
    <source>
        <dbReference type="ARBA" id="ARBA00004123"/>
    </source>
</evidence>
<dbReference type="Pfam" id="PF04082">
    <property type="entry name" value="Fungal_trans"/>
    <property type="match status" value="1"/>
</dbReference>
<keyword evidence="9" id="KW-1185">Reference proteome</keyword>
<name>A0A5N6ZI62_9EURO</name>
<evidence type="ECO:0000256" key="4">
    <source>
        <dbReference type="ARBA" id="ARBA00023163"/>
    </source>
</evidence>
<keyword evidence="3" id="KW-0805">Transcription regulation</keyword>
<evidence type="ECO:0000259" key="7">
    <source>
        <dbReference type="Pfam" id="PF04082"/>
    </source>
</evidence>
<gene>
    <name evidence="8" type="ORF">BDV27DRAFT_164749</name>
</gene>
<dbReference type="CDD" id="cd12148">
    <property type="entry name" value="fungal_TF_MHR"/>
    <property type="match status" value="1"/>
</dbReference>
<dbReference type="InterPro" id="IPR007219">
    <property type="entry name" value="XnlR_reg_dom"/>
</dbReference>
<proteinExistence type="predicted"/>
<dbReference type="InterPro" id="IPR050815">
    <property type="entry name" value="TF_fung"/>
</dbReference>
<dbReference type="OrthoDB" id="309640at2759"/>
<evidence type="ECO:0000313" key="9">
    <source>
        <dbReference type="Proteomes" id="UP000326268"/>
    </source>
</evidence>
<dbReference type="GeneID" id="43658198"/>
<dbReference type="PANTHER" id="PTHR47338">
    <property type="entry name" value="ZN(II)2CYS6 TRANSCRIPTION FACTOR (EUROFUNG)-RELATED"/>
    <property type="match status" value="1"/>
</dbReference>
<dbReference type="EMBL" id="ML738101">
    <property type="protein sequence ID" value="KAE8357185.1"/>
    <property type="molecule type" value="Genomic_DNA"/>
</dbReference>
<evidence type="ECO:0000256" key="5">
    <source>
        <dbReference type="ARBA" id="ARBA00023242"/>
    </source>
</evidence>
<feature type="region of interest" description="Disordered" evidence="6">
    <location>
        <begin position="65"/>
        <end position="114"/>
    </location>
</feature>
<dbReference type="PANTHER" id="PTHR47338:SF5">
    <property type="entry name" value="ZN(II)2CYS6 TRANSCRIPTION FACTOR (EUROFUNG)"/>
    <property type="match status" value="1"/>
</dbReference>
<protein>
    <recommendedName>
        <fullName evidence="7">Xylanolytic transcriptional activator regulatory domain-containing protein</fullName>
    </recommendedName>
</protein>
<feature type="compositionally biased region" description="Polar residues" evidence="6">
    <location>
        <begin position="138"/>
        <end position="149"/>
    </location>
</feature>
<dbReference type="GO" id="GO:0000981">
    <property type="term" value="F:DNA-binding transcription factor activity, RNA polymerase II-specific"/>
    <property type="evidence" value="ECO:0007669"/>
    <property type="project" value="InterPro"/>
</dbReference>
<organism evidence="8 9">
    <name type="scientific">Aspergillus caelatus</name>
    <dbReference type="NCBI Taxonomy" id="61420"/>
    <lineage>
        <taxon>Eukaryota</taxon>
        <taxon>Fungi</taxon>
        <taxon>Dikarya</taxon>
        <taxon>Ascomycota</taxon>
        <taxon>Pezizomycotina</taxon>
        <taxon>Eurotiomycetes</taxon>
        <taxon>Eurotiomycetidae</taxon>
        <taxon>Eurotiales</taxon>
        <taxon>Aspergillaceae</taxon>
        <taxon>Aspergillus</taxon>
        <taxon>Aspergillus subgen. Circumdati</taxon>
    </lineage>
</organism>
<dbReference type="AlphaFoldDB" id="A0A5N6ZI62"/>
<dbReference type="GO" id="GO:0005634">
    <property type="term" value="C:nucleus"/>
    <property type="evidence" value="ECO:0007669"/>
    <property type="project" value="UniProtKB-SubCell"/>
</dbReference>
<evidence type="ECO:0000256" key="2">
    <source>
        <dbReference type="ARBA" id="ARBA00022723"/>
    </source>
</evidence>
<dbReference type="GO" id="GO:0003677">
    <property type="term" value="F:DNA binding"/>
    <property type="evidence" value="ECO:0007669"/>
    <property type="project" value="InterPro"/>
</dbReference>
<dbReference type="GO" id="GO:0006351">
    <property type="term" value="P:DNA-templated transcription"/>
    <property type="evidence" value="ECO:0007669"/>
    <property type="project" value="InterPro"/>
</dbReference>
<sequence>MSRERPLCSRCRRLRATCVYPVPSKRRGRKSQRTCRETRTAVDQRCLDLPEPQTDTLNLAYEPTRCAPAPNPSDRIVHPTILPDGAVLSPDEGSREDERATSSSRVAPALPERHTGTRTPYIVNERELIHPLPRSNEGVGQTGSTRHGISSSSDDPPLPPRALGLGLLEIYFSRVYNASLLFQKRAVFHEYLKGSLPNILVKAMFALATLFLSPERQHKDVASVNASELDVLQHYGSCGLGWAKSAVREATPSAIEQPSLVTTQALECLQLYWFGIGNLQSCSLCLSLAYRSCHLLGYNRRIIDGCNDSDLSLESEFNRRCLWACWISTCIGMEPESCIRAAWKEVAMVPLPAYIQDCGSHYDIILTEKMNQNWESRPLELNKRHHATTPAAAFLVKIMGVWAKVQLLVKDWNASSPSLNIKSVYSLSDLATSICNSANTVNDPITVNDTEYASHSMKLLAESLFHQCQIILHSMLVPLFSGASTGPEIDLESVKRSAESVIRHAGLHEKLLNPFLYGNGDITVLPPLMGYGAFITGIVLLATETSCQDKRLQESITERRTEGRKLRAVRAISRLLNALCRHWRPLGHLSEQLSSALDRQLFPFASQESSTERNRMYGIDRMQACNEATPLGLSARESDGPPTLAPHLGTMNHSIYQANNPRADSRSSLALTQNCSGVGEADSVDPEDLLMEQRDVSLDNTWYNLSIGDVCLEEHSGFEPLALFQQGWRVFN</sequence>
<keyword evidence="5" id="KW-0539">Nucleus</keyword>
<evidence type="ECO:0000256" key="3">
    <source>
        <dbReference type="ARBA" id="ARBA00023015"/>
    </source>
</evidence>
<feature type="region of interest" description="Disordered" evidence="6">
    <location>
        <begin position="131"/>
        <end position="158"/>
    </location>
</feature>
<comment type="subcellular location">
    <subcellularLocation>
        <location evidence="1">Nucleus</location>
    </subcellularLocation>
</comment>